<dbReference type="SUPFAM" id="SSF52402">
    <property type="entry name" value="Adenine nucleotide alpha hydrolases-like"/>
    <property type="match status" value="2"/>
</dbReference>
<comment type="similarity">
    <text evidence="1">Belongs to the universal stress protein A family.</text>
</comment>
<protein>
    <submittedName>
        <fullName evidence="5">Universal stress protein</fullName>
    </submittedName>
</protein>
<dbReference type="CDD" id="cd00293">
    <property type="entry name" value="USP-like"/>
    <property type="match status" value="2"/>
</dbReference>
<accession>A0A936YSX0</accession>
<dbReference type="Gene3D" id="3.40.50.620">
    <property type="entry name" value="HUPs"/>
    <property type="match status" value="2"/>
</dbReference>
<keyword evidence="3" id="KW-0067">ATP-binding</keyword>
<gene>
    <name evidence="5" type="ORF">JJ685_01605</name>
</gene>
<dbReference type="PRINTS" id="PR01438">
    <property type="entry name" value="UNVRSLSTRESS"/>
</dbReference>
<organism evidence="5 6">
    <name type="scientific">Ramlibacter monticola</name>
    <dbReference type="NCBI Taxonomy" id="1926872"/>
    <lineage>
        <taxon>Bacteria</taxon>
        <taxon>Pseudomonadati</taxon>
        <taxon>Pseudomonadota</taxon>
        <taxon>Betaproteobacteria</taxon>
        <taxon>Burkholderiales</taxon>
        <taxon>Comamonadaceae</taxon>
        <taxon>Ramlibacter</taxon>
    </lineage>
</organism>
<evidence type="ECO:0000256" key="1">
    <source>
        <dbReference type="ARBA" id="ARBA00008791"/>
    </source>
</evidence>
<proteinExistence type="inferred from homology"/>
<evidence type="ECO:0000313" key="5">
    <source>
        <dbReference type="EMBL" id="MBL0389829.1"/>
    </source>
</evidence>
<dbReference type="EMBL" id="JAEQNE010000001">
    <property type="protein sequence ID" value="MBL0389829.1"/>
    <property type="molecule type" value="Genomic_DNA"/>
</dbReference>
<feature type="domain" description="UspA" evidence="4">
    <location>
        <begin position="5"/>
        <end position="142"/>
    </location>
</feature>
<dbReference type="AlphaFoldDB" id="A0A936YSX0"/>
<dbReference type="PANTHER" id="PTHR46268:SF27">
    <property type="entry name" value="UNIVERSAL STRESS PROTEIN RV2623"/>
    <property type="match status" value="1"/>
</dbReference>
<dbReference type="InterPro" id="IPR006016">
    <property type="entry name" value="UspA"/>
</dbReference>
<dbReference type="Proteomes" id="UP000599109">
    <property type="component" value="Unassembled WGS sequence"/>
</dbReference>
<reference evidence="5 6" key="1">
    <citation type="journal article" date="2017" name="Int. J. Syst. Evol. Microbiol.">
        <title>Ramlibacter monticola sp. nov., isolated from forest soil.</title>
        <authorList>
            <person name="Chaudhary D.K."/>
            <person name="Kim J."/>
        </authorList>
    </citation>
    <scope>NUCLEOTIDE SEQUENCE [LARGE SCALE GENOMIC DNA]</scope>
    <source>
        <strain evidence="5 6">KACC 19175</strain>
    </source>
</reference>
<evidence type="ECO:0000256" key="3">
    <source>
        <dbReference type="ARBA" id="ARBA00022840"/>
    </source>
</evidence>
<dbReference type="InterPro" id="IPR014729">
    <property type="entry name" value="Rossmann-like_a/b/a_fold"/>
</dbReference>
<dbReference type="PANTHER" id="PTHR46268">
    <property type="entry name" value="STRESS RESPONSE PROTEIN NHAX"/>
    <property type="match status" value="1"/>
</dbReference>
<comment type="caution">
    <text evidence="5">The sequence shown here is derived from an EMBL/GenBank/DDBJ whole genome shotgun (WGS) entry which is preliminary data.</text>
</comment>
<feature type="domain" description="UspA" evidence="4">
    <location>
        <begin position="150"/>
        <end position="290"/>
    </location>
</feature>
<name>A0A936YSX0_9BURK</name>
<evidence type="ECO:0000313" key="6">
    <source>
        <dbReference type="Proteomes" id="UP000599109"/>
    </source>
</evidence>
<sequence>MRSIRAILAATDFSAGATHAARRAAMLAAEYDARLILLHVVEPDALLAVRDWLARGRELRAALEEQARLQLEAQARRLEQDHGVRVERLLRVGRPLEEVHEASIATDLMVLGACGEPGALEAALGTLADRLVRTAERPALVVNRAPERAYARALVLTDFSGAAQAALRAALGVARQGSVHLLHAYSIPFEGKLRLASVSDNDIAAYRREVRDGAYGRMQQMLADVDAPDRTQSVVVPGDIRREALRASERMQADLVAVGKQGESLLEDMLLGSTTSHMLAHAGCDVLVVPRRAG</sequence>
<evidence type="ECO:0000259" key="4">
    <source>
        <dbReference type="Pfam" id="PF00582"/>
    </source>
</evidence>
<dbReference type="InterPro" id="IPR006015">
    <property type="entry name" value="Universal_stress_UspA"/>
</dbReference>
<dbReference type="Pfam" id="PF00582">
    <property type="entry name" value="Usp"/>
    <property type="match status" value="2"/>
</dbReference>
<dbReference type="GO" id="GO:0005524">
    <property type="term" value="F:ATP binding"/>
    <property type="evidence" value="ECO:0007669"/>
    <property type="project" value="UniProtKB-KW"/>
</dbReference>
<dbReference type="RefSeq" id="WP_201672424.1">
    <property type="nucleotide sequence ID" value="NZ_JAEQNE010000001.1"/>
</dbReference>
<evidence type="ECO:0000256" key="2">
    <source>
        <dbReference type="ARBA" id="ARBA00022741"/>
    </source>
</evidence>
<keyword evidence="6" id="KW-1185">Reference proteome</keyword>
<keyword evidence="2" id="KW-0547">Nucleotide-binding</keyword>